<dbReference type="InterPro" id="IPR050194">
    <property type="entry name" value="Glycosyltransferase_grp1"/>
</dbReference>
<organism evidence="1 2">
    <name type="scientific">Halorubrum ezzemoulense</name>
    <name type="common">Halorubrum chaoviator</name>
    <dbReference type="NCBI Taxonomy" id="337243"/>
    <lineage>
        <taxon>Archaea</taxon>
        <taxon>Methanobacteriati</taxon>
        <taxon>Methanobacteriota</taxon>
        <taxon>Stenosarchaea group</taxon>
        <taxon>Halobacteria</taxon>
        <taxon>Halobacteriales</taxon>
        <taxon>Haloferacaceae</taxon>
        <taxon>Halorubrum</taxon>
    </lineage>
</organism>
<accession>A0A256JJ46</accession>
<evidence type="ECO:0008006" key="3">
    <source>
        <dbReference type="Google" id="ProtNLM"/>
    </source>
</evidence>
<sequence length="379" mass="41689">MCVLERSEHLMSETNSSLRVGVIGGTRLPGNVKTFLRNVRDILEPHPVDFEFDLLLREASTVGLSGFQPVDTGIEGTSRAIRTLQTLTTATTKYARSRPVDVLFQVTKFPLHGFAATVAGKRTDTPVITRFAGDNFREHVLSDGVSERTRTFALNNIVGYVPTKFSDATIVLGPDGKSEIRQRNGSQTIHEIPQPVDFDRFDAVSDRERATLRNELGIEDETRVVLTVGRLSERKGMADLIDAANSLADRTVDLRWYVAGDGPFHEKLLATPLVEPIGRIPHEQMPDYYRVADVVVHPSHIEGLPNVLLEAAACGTPTVSRRVGDAETVASKTYTDTSQLPDFILENHEAAELGERFAADTLRKAYAKALVATATNSRP</sequence>
<dbReference type="EMBL" id="NHPA01000028">
    <property type="protein sequence ID" value="OYR68905.1"/>
    <property type="molecule type" value="Genomic_DNA"/>
</dbReference>
<evidence type="ECO:0000313" key="2">
    <source>
        <dbReference type="Proteomes" id="UP000215607"/>
    </source>
</evidence>
<dbReference type="PANTHER" id="PTHR45947">
    <property type="entry name" value="SULFOQUINOVOSYL TRANSFERASE SQD2"/>
    <property type="match status" value="1"/>
</dbReference>
<gene>
    <name evidence="1" type="ORF">DJ79_04600</name>
</gene>
<dbReference type="PANTHER" id="PTHR45947:SF3">
    <property type="entry name" value="SULFOQUINOVOSYL TRANSFERASE SQD2"/>
    <property type="match status" value="1"/>
</dbReference>
<dbReference type="Pfam" id="PF13692">
    <property type="entry name" value="Glyco_trans_1_4"/>
    <property type="match status" value="1"/>
</dbReference>
<name>A0A256JJ46_HALEZ</name>
<dbReference type="AlphaFoldDB" id="A0A256JJ46"/>
<evidence type="ECO:0000313" key="1">
    <source>
        <dbReference type="EMBL" id="OYR68905.1"/>
    </source>
</evidence>
<protein>
    <recommendedName>
        <fullName evidence="3">Glycosyltransferase</fullName>
    </recommendedName>
</protein>
<dbReference type="CDD" id="cd03801">
    <property type="entry name" value="GT4_PimA-like"/>
    <property type="match status" value="1"/>
</dbReference>
<dbReference type="Gene3D" id="3.40.50.2000">
    <property type="entry name" value="Glycogen Phosphorylase B"/>
    <property type="match status" value="2"/>
</dbReference>
<dbReference type="GO" id="GO:0016757">
    <property type="term" value="F:glycosyltransferase activity"/>
    <property type="evidence" value="ECO:0007669"/>
    <property type="project" value="TreeGrafter"/>
</dbReference>
<dbReference type="SUPFAM" id="SSF53756">
    <property type="entry name" value="UDP-Glycosyltransferase/glycogen phosphorylase"/>
    <property type="match status" value="1"/>
</dbReference>
<reference evidence="1 2" key="1">
    <citation type="journal article" date="2014" name="Front. Microbiol.">
        <title>Population and genomic analysis of the genus Halorubrum.</title>
        <authorList>
            <person name="Fullmer M.S."/>
            <person name="Soucy S.M."/>
            <person name="Swithers K.S."/>
            <person name="Makkay A.M."/>
            <person name="Wheeler R."/>
            <person name="Ventosa A."/>
            <person name="Gogarten J.P."/>
            <person name="Papke R.T."/>
        </authorList>
    </citation>
    <scope>NUCLEOTIDE SEQUENCE [LARGE SCALE GENOMIC DNA]</scope>
    <source>
        <strain evidence="1 2">Ga2p</strain>
    </source>
</reference>
<dbReference type="Proteomes" id="UP000215607">
    <property type="component" value="Unassembled WGS sequence"/>
</dbReference>
<comment type="caution">
    <text evidence="1">The sequence shown here is derived from an EMBL/GenBank/DDBJ whole genome shotgun (WGS) entry which is preliminary data.</text>
</comment>
<proteinExistence type="predicted"/>